<dbReference type="InterPro" id="IPR001193">
    <property type="entry name" value="MBTPS2"/>
</dbReference>
<dbReference type="PANTHER" id="PTHR13325:SF3">
    <property type="entry name" value="MEMBRANE-BOUND TRANSCRIPTION FACTOR SITE-2 PROTEASE"/>
    <property type="match status" value="1"/>
</dbReference>
<keyword evidence="2 5" id="KW-0812">Transmembrane</keyword>
<dbReference type="InterPro" id="IPR036034">
    <property type="entry name" value="PDZ_sf"/>
</dbReference>
<dbReference type="SMART" id="SM00228">
    <property type="entry name" value="PDZ"/>
    <property type="match status" value="1"/>
</dbReference>
<dbReference type="Gene3D" id="2.30.42.10">
    <property type="match status" value="1"/>
</dbReference>
<dbReference type="AlphaFoldDB" id="A0A7J3XZ62"/>
<dbReference type="InterPro" id="IPR008915">
    <property type="entry name" value="Peptidase_M50"/>
</dbReference>
<dbReference type="GO" id="GO:0004222">
    <property type="term" value="F:metalloendopeptidase activity"/>
    <property type="evidence" value="ECO:0007669"/>
    <property type="project" value="InterPro"/>
</dbReference>
<feature type="transmembrane region" description="Helical" evidence="5">
    <location>
        <begin position="386"/>
        <end position="403"/>
    </location>
</feature>
<reference evidence="7" key="1">
    <citation type="journal article" date="2020" name="mSystems">
        <title>Genome- and Community-Level Interaction Insights into Carbon Utilization and Element Cycling Functions of Hydrothermarchaeota in Hydrothermal Sediment.</title>
        <authorList>
            <person name="Zhou Z."/>
            <person name="Liu Y."/>
            <person name="Xu W."/>
            <person name="Pan J."/>
            <person name="Luo Z.H."/>
            <person name="Li M."/>
        </authorList>
    </citation>
    <scope>NUCLEOTIDE SEQUENCE [LARGE SCALE GENOMIC DNA]</scope>
    <source>
        <strain evidence="7">SpSt-110</strain>
    </source>
</reference>
<protein>
    <submittedName>
        <fullName evidence="7">RIP metalloprotease</fullName>
    </submittedName>
</protein>
<evidence type="ECO:0000256" key="1">
    <source>
        <dbReference type="ARBA" id="ARBA00004127"/>
    </source>
</evidence>
<comment type="caution">
    <text evidence="7">The sequence shown here is derived from an EMBL/GenBank/DDBJ whole genome shotgun (WGS) entry which is preliminary data.</text>
</comment>
<dbReference type="Pfam" id="PF02163">
    <property type="entry name" value="Peptidase_M50"/>
    <property type="match status" value="1"/>
</dbReference>
<keyword evidence="3 5" id="KW-1133">Transmembrane helix</keyword>
<dbReference type="GO" id="GO:0031293">
    <property type="term" value="P:membrane protein intracellular domain proteolysis"/>
    <property type="evidence" value="ECO:0007669"/>
    <property type="project" value="TreeGrafter"/>
</dbReference>
<dbReference type="PANTHER" id="PTHR13325">
    <property type="entry name" value="PROTEASE M50 MEMBRANE-BOUND TRANSCRIPTION FACTOR SITE 2 PROTEASE"/>
    <property type="match status" value="1"/>
</dbReference>
<comment type="subcellular location">
    <subcellularLocation>
        <location evidence="1">Endomembrane system</location>
        <topology evidence="1">Multi-pass membrane protein</topology>
    </subcellularLocation>
</comment>
<evidence type="ECO:0000256" key="2">
    <source>
        <dbReference type="ARBA" id="ARBA00022692"/>
    </source>
</evidence>
<feature type="transmembrane region" description="Helical" evidence="5">
    <location>
        <begin position="213"/>
        <end position="236"/>
    </location>
</feature>
<sequence length="404" mass="43354">MLGRVDYFTELRLPLNFLPNHPGYTFINHTHLTKRRFKLIVKSQKGCVLESALLVLGVVLAAWAVLNAAYTCRRDFFDSRNIRLLYGLVLVYRTGNVKAAGRLWKALTPLFAASYALSVAWFLIVIVEGVAGKIHGGGGLRVLVPGVDITGLDLAYFIVAVALAAVLHEFFHGKAAVGNGVGVKSFGLALAFVLPLAFTEIDEKDFAGSSRRVRTGILAAGVAANLALGLLGLVFLNTATSPTGILVTNVVPGSLASKAGVEPYSILLSLNGVELRSVDDLRSVLSNTSATSLNLTLLTPEGSTRSIIIERNTTDKTLGVYIMSPPAGWLVRMVGVYLGAQLVKAFFWLYLVNFNLAILNAAPLFITDGGRIVFELFGERFKKMALAVNTLSLAILLLALAPLP</sequence>
<dbReference type="Pfam" id="PF17820">
    <property type="entry name" value="PDZ_6"/>
    <property type="match status" value="1"/>
</dbReference>
<evidence type="ECO:0000256" key="3">
    <source>
        <dbReference type="ARBA" id="ARBA00022989"/>
    </source>
</evidence>
<dbReference type="PRINTS" id="PR01000">
    <property type="entry name" value="SREBPS2PTASE"/>
</dbReference>
<evidence type="ECO:0000313" key="7">
    <source>
        <dbReference type="EMBL" id="HHP67843.1"/>
    </source>
</evidence>
<dbReference type="EMBL" id="DRYK01000048">
    <property type="protein sequence ID" value="HHP67843.1"/>
    <property type="molecule type" value="Genomic_DNA"/>
</dbReference>
<proteinExistence type="predicted"/>
<dbReference type="InterPro" id="IPR001478">
    <property type="entry name" value="PDZ"/>
</dbReference>
<evidence type="ECO:0000256" key="4">
    <source>
        <dbReference type="ARBA" id="ARBA00023136"/>
    </source>
</evidence>
<dbReference type="GO" id="GO:0005737">
    <property type="term" value="C:cytoplasm"/>
    <property type="evidence" value="ECO:0007669"/>
    <property type="project" value="TreeGrafter"/>
</dbReference>
<dbReference type="PROSITE" id="PS50106">
    <property type="entry name" value="PDZ"/>
    <property type="match status" value="1"/>
</dbReference>
<gene>
    <name evidence="7" type="ORF">ENM60_03525</name>
</gene>
<dbReference type="GO" id="GO:0016020">
    <property type="term" value="C:membrane"/>
    <property type="evidence" value="ECO:0007669"/>
    <property type="project" value="InterPro"/>
</dbReference>
<accession>A0A7J3XZ62</accession>
<name>A0A7J3XZ62_9CREN</name>
<evidence type="ECO:0000256" key="5">
    <source>
        <dbReference type="SAM" id="Phobius"/>
    </source>
</evidence>
<dbReference type="SUPFAM" id="SSF50156">
    <property type="entry name" value="PDZ domain-like"/>
    <property type="match status" value="1"/>
</dbReference>
<feature type="transmembrane region" description="Helical" evidence="5">
    <location>
        <begin position="152"/>
        <end position="171"/>
    </location>
</feature>
<feature type="transmembrane region" description="Helical" evidence="5">
    <location>
        <begin position="345"/>
        <end position="366"/>
    </location>
</feature>
<evidence type="ECO:0000259" key="6">
    <source>
        <dbReference type="PROSITE" id="PS50106"/>
    </source>
</evidence>
<feature type="transmembrane region" description="Helical" evidence="5">
    <location>
        <begin position="110"/>
        <end position="131"/>
    </location>
</feature>
<organism evidence="7">
    <name type="scientific">Thermogladius calderae</name>
    <dbReference type="NCBI Taxonomy" id="1200300"/>
    <lineage>
        <taxon>Archaea</taxon>
        <taxon>Thermoproteota</taxon>
        <taxon>Thermoprotei</taxon>
        <taxon>Desulfurococcales</taxon>
        <taxon>Desulfurococcaceae</taxon>
        <taxon>Thermogladius</taxon>
    </lineage>
</organism>
<dbReference type="InterPro" id="IPR041489">
    <property type="entry name" value="PDZ_6"/>
</dbReference>
<keyword evidence="7" id="KW-0482">Metalloprotease</keyword>
<feature type="transmembrane region" description="Helical" evidence="5">
    <location>
        <begin position="52"/>
        <end position="72"/>
    </location>
</feature>
<keyword evidence="7" id="KW-0378">Hydrolase</keyword>
<feature type="domain" description="PDZ" evidence="6">
    <location>
        <begin position="229"/>
        <end position="288"/>
    </location>
</feature>
<dbReference type="GO" id="GO:0012505">
    <property type="term" value="C:endomembrane system"/>
    <property type="evidence" value="ECO:0007669"/>
    <property type="project" value="UniProtKB-SubCell"/>
</dbReference>
<keyword evidence="4 5" id="KW-0472">Membrane</keyword>
<keyword evidence="7" id="KW-0645">Protease</keyword>
<feature type="transmembrane region" description="Helical" evidence="5">
    <location>
        <begin position="183"/>
        <end position="201"/>
    </location>
</feature>